<dbReference type="AlphaFoldDB" id="A0AAW1N2I0"/>
<gene>
    <name evidence="1" type="ORF">QE152_g3838</name>
</gene>
<evidence type="ECO:0000313" key="1">
    <source>
        <dbReference type="EMBL" id="KAK9752876.1"/>
    </source>
</evidence>
<sequence length="117" mass="13716">MFVTNENLNKTEMIPLLKQLVMGQEKWIIYKNVEHKKSCTKDDEPPQSPQKLVLIRRQYDAFFVCDNSIKVDGAWMGCFTLQHIHQTSPPIPIITKFPLWNHLFQLLQNSLYGDNLN</sequence>
<keyword evidence="2" id="KW-1185">Reference proteome</keyword>
<proteinExistence type="predicted"/>
<reference evidence="1 2" key="1">
    <citation type="journal article" date="2024" name="BMC Genomics">
        <title>De novo assembly and annotation of Popillia japonica's genome with initial clues to its potential as an invasive pest.</title>
        <authorList>
            <person name="Cucini C."/>
            <person name="Boschi S."/>
            <person name="Funari R."/>
            <person name="Cardaioli E."/>
            <person name="Iannotti N."/>
            <person name="Marturano G."/>
            <person name="Paoli F."/>
            <person name="Bruttini M."/>
            <person name="Carapelli A."/>
            <person name="Frati F."/>
            <person name="Nardi F."/>
        </authorList>
    </citation>
    <scope>NUCLEOTIDE SEQUENCE [LARGE SCALE GENOMIC DNA]</scope>
    <source>
        <strain evidence="1">DMR45628</strain>
    </source>
</reference>
<organism evidence="1 2">
    <name type="scientific">Popillia japonica</name>
    <name type="common">Japanese beetle</name>
    <dbReference type="NCBI Taxonomy" id="7064"/>
    <lineage>
        <taxon>Eukaryota</taxon>
        <taxon>Metazoa</taxon>
        <taxon>Ecdysozoa</taxon>
        <taxon>Arthropoda</taxon>
        <taxon>Hexapoda</taxon>
        <taxon>Insecta</taxon>
        <taxon>Pterygota</taxon>
        <taxon>Neoptera</taxon>
        <taxon>Endopterygota</taxon>
        <taxon>Coleoptera</taxon>
        <taxon>Polyphaga</taxon>
        <taxon>Scarabaeiformia</taxon>
        <taxon>Scarabaeidae</taxon>
        <taxon>Rutelinae</taxon>
        <taxon>Popillia</taxon>
    </lineage>
</organism>
<accession>A0AAW1N2I0</accession>
<comment type="caution">
    <text evidence="1">The sequence shown here is derived from an EMBL/GenBank/DDBJ whole genome shotgun (WGS) entry which is preliminary data.</text>
</comment>
<dbReference type="EMBL" id="JASPKY010000017">
    <property type="protein sequence ID" value="KAK9752876.1"/>
    <property type="molecule type" value="Genomic_DNA"/>
</dbReference>
<dbReference type="Proteomes" id="UP001458880">
    <property type="component" value="Unassembled WGS sequence"/>
</dbReference>
<name>A0AAW1N2I0_POPJA</name>
<protein>
    <submittedName>
        <fullName evidence="1">Uncharacterized protein</fullName>
    </submittedName>
</protein>
<evidence type="ECO:0000313" key="2">
    <source>
        <dbReference type="Proteomes" id="UP001458880"/>
    </source>
</evidence>